<feature type="domain" description="Peptidase M48" evidence="8">
    <location>
        <begin position="75"/>
        <end position="266"/>
    </location>
</feature>
<evidence type="ECO:0000256" key="6">
    <source>
        <dbReference type="ARBA" id="ARBA00023049"/>
    </source>
</evidence>
<evidence type="ECO:0000256" key="4">
    <source>
        <dbReference type="ARBA" id="ARBA00022801"/>
    </source>
</evidence>
<sequence length="493" mass="54229">MKKRVKAFTMHGALVVPLIFLVLSGVMSCAVNPVTGRSELMLVSEGQEIQMGRELYPNALWGAEGGGGEYRDEKLKAYLKDIVLSIQRVSHRPDIPASFAVQNSSIPNAWAIPGHVVMTRGLLAGLDNEAEFAYVMGHEIGHVSARHSARQMSYGMVSQLLLTGGGMALGGGAASNLAMSLGSIGSNLILLKYSRADELEADRLGVQYMAKLGYNPKNALGAQANVERIANEYLRSAGQSPEERGFFQDLLSSHPRTSTRLSEMQGIIRAAPMTSMRGDGTNRSRFQANIAGLKATNQAYRDYYDKAVRALKKGNTGEADSLISKGISGNPQQASFHALRGFIMLNRKSYSEAERDFGNALRLDSNYQPAYRGLGILNYARNDYRQSINYLTASLSLFPNDLPSHYFLGMSHYKRREYRPAISRLKPVADARPKHPTIHGVLGQCYENINDPQSAYNQYVLQTQVDARSEIGRQSASRAEALRPSIEQTRTGR</sequence>
<name>A0A971M6X7_9BACT</name>
<keyword evidence="3" id="KW-0479">Metal-binding</keyword>
<protein>
    <submittedName>
        <fullName evidence="9">M48 family metalloprotease</fullName>
    </submittedName>
</protein>
<keyword evidence="2" id="KW-0645">Protease</keyword>
<evidence type="ECO:0000256" key="2">
    <source>
        <dbReference type="ARBA" id="ARBA00022670"/>
    </source>
</evidence>
<comment type="caution">
    <text evidence="9">The sequence shown here is derived from an EMBL/GenBank/DDBJ whole genome shotgun (WGS) entry which is preliminary data.</text>
</comment>
<dbReference type="GO" id="GO:0016020">
    <property type="term" value="C:membrane"/>
    <property type="evidence" value="ECO:0007669"/>
    <property type="project" value="TreeGrafter"/>
</dbReference>
<dbReference type="Pfam" id="PF13432">
    <property type="entry name" value="TPR_16"/>
    <property type="match status" value="1"/>
</dbReference>
<evidence type="ECO:0000256" key="3">
    <source>
        <dbReference type="ARBA" id="ARBA00022723"/>
    </source>
</evidence>
<dbReference type="PROSITE" id="PS51257">
    <property type="entry name" value="PROKAR_LIPOPROTEIN"/>
    <property type="match status" value="1"/>
</dbReference>
<dbReference type="Gene3D" id="1.25.40.10">
    <property type="entry name" value="Tetratricopeptide repeat domain"/>
    <property type="match status" value="1"/>
</dbReference>
<dbReference type="Proteomes" id="UP000777265">
    <property type="component" value="Unassembled WGS sequence"/>
</dbReference>
<reference evidence="9" key="1">
    <citation type="journal article" date="2020" name="Biotechnol. Biofuels">
        <title>New insights from the biogas microbiome by comprehensive genome-resolved metagenomics of nearly 1600 species originating from multiple anaerobic digesters.</title>
        <authorList>
            <person name="Campanaro S."/>
            <person name="Treu L."/>
            <person name="Rodriguez-R L.M."/>
            <person name="Kovalovszki A."/>
            <person name="Ziels R.M."/>
            <person name="Maus I."/>
            <person name="Zhu X."/>
            <person name="Kougias P.G."/>
            <person name="Basile A."/>
            <person name="Luo G."/>
            <person name="Schluter A."/>
            <person name="Konstantinidis K.T."/>
            <person name="Angelidaki I."/>
        </authorList>
    </citation>
    <scope>NUCLEOTIDE SEQUENCE</scope>
    <source>
        <strain evidence="9">AS06rmzACSIP_7</strain>
    </source>
</reference>
<dbReference type="Gene3D" id="3.30.2010.10">
    <property type="entry name" value="Metalloproteases ('zincins'), catalytic domain"/>
    <property type="match status" value="1"/>
</dbReference>
<dbReference type="PANTHER" id="PTHR22726">
    <property type="entry name" value="METALLOENDOPEPTIDASE OMA1"/>
    <property type="match status" value="1"/>
</dbReference>
<dbReference type="GO" id="GO:0004222">
    <property type="term" value="F:metalloendopeptidase activity"/>
    <property type="evidence" value="ECO:0007669"/>
    <property type="project" value="InterPro"/>
</dbReference>
<accession>A0A971M6X7</accession>
<dbReference type="InterPro" id="IPR001915">
    <property type="entry name" value="Peptidase_M48"/>
</dbReference>
<evidence type="ECO:0000313" key="10">
    <source>
        <dbReference type="Proteomes" id="UP000777265"/>
    </source>
</evidence>
<evidence type="ECO:0000259" key="8">
    <source>
        <dbReference type="Pfam" id="PF01435"/>
    </source>
</evidence>
<gene>
    <name evidence="9" type="ORF">GXY80_15905</name>
</gene>
<dbReference type="PROSITE" id="PS50005">
    <property type="entry name" value="TPR"/>
    <property type="match status" value="1"/>
</dbReference>
<keyword evidence="7" id="KW-0802">TPR repeat</keyword>
<dbReference type="SUPFAM" id="SSF48452">
    <property type="entry name" value="TPR-like"/>
    <property type="match status" value="1"/>
</dbReference>
<dbReference type="GO" id="GO:0051603">
    <property type="term" value="P:proteolysis involved in protein catabolic process"/>
    <property type="evidence" value="ECO:0007669"/>
    <property type="project" value="TreeGrafter"/>
</dbReference>
<keyword evidence="4" id="KW-0378">Hydrolase</keyword>
<dbReference type="EMBL" id="JAAYEE010000320">
    <property type="protein sequence ID" value="NLW36938.1"/>
    <property type="molecule type" value="Genomic_DNA"/>
</dbReference>
<proteinExistence type="predicted"/>
<evidence type="ECO:0000256" key="7">
    <source>
        <dbReference type="PROSITE-ProRule" id="PRU00339"/>
    </source>
</evidence>
<evidence type="ECO:0000313" key="9">
    <source>
        <dbReference type="EMBL" id="NLW36938.1"/>
    </source>
</evidence>
<dbReference type="PANTHER" id="PTHR22726:SF1">
    <property type="entry name" value="METALLOENDOPEPTIDASE OMA1, MITOCHONDRIAL"/>
    <property type="match status" value="1"/>
</dbReference>
<feature type="repeat" description="TPR" evidence="7">
    <location>
        <begin position="368"/>
        <end position="401"/>
    </location>
</feature>
<dbReference type="AlphaFoldDB" id="A0A971M6X7"/>
<reference evidence="9" key="2">
    <citation type="submission" date="2020-01" db="EMBL/GenBank/DDBJ databases">
        <authorList>
            <person name="Campanaro S."/>
        </authorList>
    </citation>
    <scope>NUCLEOTIDE SEQUENCE</scope>
    <source>
        <strain evidence="9">AS06rmzACSIP_7</strain>
    </source>
</reference>
<organism evidence="9 10">
    <name type="scientific">Syntrophorhabdus aromaticivorans</name>
    <dbReference type="NCBI Taxonomy" id="328301"/>
    <lineage>
        <taxon>Bacteria</taxon>
        <taxon>Pseudomonadati</taxon>
        <taxon>Thermodesulfobacteriota</taxon>
        <taxon>Syntrophorhabdia</taxon>
        <taxon>Syntrophorhabdales</taxon>
        <taxon>Syntrophorhabdaceae</taxon>
        <taxon>Syntrophorhabdus</taxon>
    </lineage>
</organism>
<dbReference type="SMART" id="SM00028">
    <property type="entry name" value="TPR"/>
    <property type="match status" value="4"/>
</dbReference>
<evidence type="ECO:0000256" key="1">
    <source>
        <dbReference type="ARBA" id="ARBA00001947"/>
    </source>
</evidence>
<dbReference type="GO" id="GO:0046872">
    <property type="term" value="F:metal ion binding"/>
    <property type="evidence" value="ECO:0007669"/>
    <property type="project" value="UniProtKB-KW"/>
</dbReference>
<comment type="cofactor">
    <cofactor evidence="1">
        <name>Zn(2+)</name>
        <dbReference type="ChEBI" id="CHEBI:29105"/>
    </cofactor>
</comment>
<evidence type="ECO:0000256" key="5">
    <source>
        <dbReference type="ARBA" id="ARBA00022833"/>
    </source>
</evidence>
<dbReference type="Pfam" id="PF01435">
    <property type="entry name" value="Peptidase_M48"/>
    <property type="match status" value="1"/>
</dbReference>
<dbReference type="InterPro" id="IPR051156">
    <property type="entry name" value="Mito/Outer_Membr_Metalloprot"/>
</dbReference>
<keyword evidence="6 9" id="KW-0482">Metalloprotease</keyword>
<dbReference type="InterPro" id="IPR019734">
    <property type="entry name" value="TPR_rpt"/>
</dbReference>
<dbReference type="InterPro" id="IPR011990">
    <property type="entry name" value="TPR-like_helical_dom_sf"/>
</dbReference>
<keyword evidence="5" id="KW-0862">Zinc</keyword>